<dbReference type="CDD" id="cd07984">
    <property type="entry name" value="LPLAT_LABLAT-like"/>
    <property type="match status" value="1"/>
</dbReference>
<name>A0ABY5GTQ6_9GAMM</name>
<dbReference type="InterPro" id="IPR004960">
    <property type="entry name" value="LipA_acyltrans"/>
</dbReference>
<dbReference type="Proteomes" id="UP001059950">
    <property type="component" value="Chromosome"/>
</dbReference>
<evidence type="ECO:0000256" key="5">
    <source>
        <dbReference type="ARBA" id="ARBA00023136"/>
    </source>
</evidence>
<dbReference type="GO" id="GO:0016746">
    <property type="term" value="F:acyltransferase activity"/>
    <property type="evidence" value="ECO:0007669"/>
    <property type="project" value="UniProtKB-KW"/>
</dbReference>
<dbReference type="EMBL" id="CP073344">
    <property type="protein sequence ID" value="UTW03372.1"/>
    <property type="molecule type" value="Genomic_DNA"/>
</dbReference>
<proteinExistence type="predicted"/>
<reference evidence="7" key="1">
    <citation type="submission" date="2021-04" db="EMBL/GenBank/DDBJ databases">
        <title>Oceanospirillales bacteria with DddD are important DMSP degraders in coastal seawater.</title>
        <authorList>
            <person name="Liu J."/>
        </authorList>
    </citation>
    <scope>NUCLEOTIDE SEQUENCE</scope>
    <source>
        <strain evidence="7">GY6</strain>
    </source>
</reference>
<keyword evidence="5" id="KW-0472">Membrane</keyword>
<gene>
    <name evidence="7" type="ORF">KDX31_19000</name>
</gene>
<evidence type="ECO:0000256" key="6">
    <source>
        <dbReference type="ARBA" id="ARBA00023315"/>
    </source>
</evidence>
<dbReference type="Pfam" id="PF03279">
    <property type="entry name" value="Lip_A_acyltrans"/>
    <property type="match status" value="1"/>
</dbReference>
<keyword evidence="3" id="KW-0997">Cell inner membrane</keyword>
<keyword evidence="6 7" id="KW-0012">Acyltransferase</keyword>
<evidence type="ECO:0000256" key="4">
    <source>
        <dbReference type="ARBA" id="ARBA00022679"/>
    </source>
</evidence>
<evidence type="ECO:0000313" key="7">
    <source>
        <dbReference type="EMBL" id="UTW03372.1"/>
    </source>
</evidence>
<accession>A0ABY5GTQ6</accession>
<evidence type="ECO:0000313" key="8">
    <source>
        <dbReference type="Proteomes" id="UP001059950"/>
    </source>
</evidence>
<evidence type="ECO:0000256" key="1">
    <source>
        <dbReference type="ARBA" id="ARBA00004533"/>
    </source>
</evidence>
<protein>
    <submittedName>
        <fullName evidence="7">Lysophospholipid acyltransferase family protein</fullName>
    </submittedName>
</protein>
<evidence type="ECO:0000256" key="2">
    <source>
        <dbReference type="ARBA" id="ARBA00022475"/>
    </source>
</evidence>
<dbReference type="PIRSF" id="PIRSF026649">
    <property type="entry name" value="MsbB"/>
    <property type="match status" value="1"/>
</dbReference>
<keyword evidence="8" id="KW-1185">Reference proteome</keyword>
<keyword evidence="2" id="KW-1003">Cell membrane</keyword>
<keyword evidence="4" id="KW-0808">Transferase</keyword>
<sequence>MKHLKGWLSVSVLWLLALLPLSLAQKLGVWFAMRAYNKRGKAYQITRMNIDFCFPELTAEDKAELTKASLIETGKMAGELGMSWLWKPERVMAKVTRVCGEEVMEEALRQGRGVIVIGPHLGNWEVLGLYLSTRYTLTSMYRPPKIELMDRLIRKKRARLGAKLAPANVKGVRMAMKSLKAGEVLGILPDQEADSGSGVFVPFFGQEAYTMKLLPQLAAQTGAIVVSAYAKRLPGAEGFEIYFHKTPEQINEKDLLRSATAMNSEVEYCVRQIPEQYQWEYKRFQHRPDGGRMY</sequence>
<dbReference type="PANTHER" id="PTHR30606:SF10">
    <property type="entry name" value="PHOSPHATIDYLINOSITOL MANNOSIDE ACYLTRANSFERASE"/>
    <property type="match status" value="1"/>
</dbReference>
<dbReference type="PANTHER" id="PTHR30606">
    <property type="entry name" value="LIPID A BIOSYNTHESIS LAUROYL ACYLTRANSFERASE"/>
    <property type="match status" value="1"/>
</dbReference>
<organism evidence="7 8">
    <name type="scientific">Amphritea atlantica</name>
    <dbReference type="NCBI Taxonomy" id="355243"/>
    <lineage>
        <taxon>Bacteria</taxon>
        <taxon>Pseudomonadati</taxon>
        <taxon>Pseudomonadota</taxon>
        <taxon>Gammaproteobacteria</taxon>
        <taxon>Oceanospirillales</taxon>
        <taxon>Oceanospirillaceae</taxon>
        <taxon>Amphritea</taxon>
    </lineage>
</organism>
<evidence type="ECO:0000256" key="3">
    <source>
        <dbReference type="ARBA" id="ARBA00022519"/>
    </source>
</evidence>
<comment type="subcellular location">
    <subcellularLocation>
        <location evidence="1">Cell inner membrane</location>
    </subcellularLocation>
</comment>